<protein>
    <submittedName>
        <fullName evidence="2">Uncharacterized protein</fullName>
    </submittedName>
</protein>
<keyword evidence="1" id="KW-0472">Membrane</keyword>
<feature type="transmembrane region" description="Helical" evidence="1">
    <location>
        <begin position="12"/>
        <end position="34"/>
    </location>
</feature>
<gene>
    <name evidence="2" type="ORF">NTH_00564</name>
</gene>
<sequence length="53" mass="5474">MKLVIDPRLAEYAKIAAAVTSLAALGGLGLAMWLNNGPAMVISLAQAGLAWCF</sequence>
<dbReference type="EMBL" id="CP030941">
    <property type="protein sequence ID" value="UUP16122.1"/>
    <property type="molecule type" value="Genomic_DNA"/>
</dbReference>
<evidence type="ECO:0000313" key="2">
    <source>
        <dbReference type="EMBL" id="UUP16122.1"/>
    </source>
</evidence>
<dbReference type="Proteomes" id="UP001342418">
    <property type="component" value="Chromosome"/>
</dbReference>
<name>A0ABY5MH96_9HYPH</name>
<proteinExistence type="predicted"/>
<organism evidence="2 3">
    <name type="scientific">Nitratireductor thuwali</name>
    <dbReference type="NCBI Taxonomy" id="2267699"/>
    <lineage>
        <taxon>Bacteria</taxon>
        <taxon>Pseudomonadati</taxon>
        <taxon>Pseudomonadota</taxon>
        <taxon>Alphaproteobacteria</taxon>
        <taxon>Hyphomicrobiales</taxon>
        <taxon>Phyllobacteriaceae</taxon>
        <taxon>Nitratireductor</taxon>
    </lineage>
</organism>
<keyword evidence="1" id="KW-1133">Transmembrane helix</keyword>
<keyword evidence="1" id="KW-0812">Transmembrane</keyword>
<accession>A0ABY5MH96</accession>
<reference evidence="2 3" key="1">
    <citation type="submission" date="2018-07" db="EMBL/GenBank/DDBJ databases">
        <title>Genome sequence of Nitratireductor thuwali#1536.</title>
        <authorList>
            <person name="Michoud G."/>
            <person name="Merlino G."/>
            <person name="Sefrji F.O."/>
            <person name="Daffonchio D."/>
        </authorList>
    </citation>
    <scope>NUCLEOTIDE SEQUENCE [LARGE SCALE GENOMIC DNA]</scope>
    <source>
        <strain evidence="3">Nit1536</strain>
    </source>
</reference>
<evidence type="ECO:0000313" key="3">
    <source>
        <dbReference type="Proteomes" id="UP001342418"/>
    </source>
</evidence>
<evidence type="ECO:0000256" key="1">
    <source>
        <dbReference type="SAM" id="Phobius"/>
    </source>
</evidence>
<keyword evidence="3" id="KW-1185">Reference proteome</keyword>